<dbReference type="EMBL" id="FTOR01000003">
    <property type="protein sequence ID" value="SIT06245.1"/>
    <property type="molecule type" value="Genomic_DNA"/>
</dbReference>
<dbReference type="PROSITE" id="PS50005">
    <property type="entry name" value="TPR"/>
    <property type="match status" value="1"/>
</dbReference>
<evidence type="ECO:0000256" key="1">
    <source>
        <dbReference type="PROSITE-ProRule" id="PRU00339"/>
    </source>
</evidence>
<organism evidence="3 4">
    <name type="scientific">Filimonas lacunae</name>
    <dbReference type="NCBI Taxonomy" id="477680"/>
    <lineage>
        <taxon>Bacteria</taxon>
        <taxon>Pseudomonadati</taxon>
        <taxon>Bacteroidota</taxon>
        <taxon>Chitinophagia</taxon>
        <taxon>Chitinophagales</taxon>
        <taxon>Chitinophagaceae</taxon>
        <taxon>Filimonas</taxon>
    </lineage>
</organism>
<feature type="domain" description="YaiO beta-barrel" evidence="2">
    <location>
        <begin position="475"/>
        <end position="645"/>
    </location>
</feature>
<dbReference type="SMART" id="SM00028">
    <property type="entry name" value="TPR"/>
    <property type="match status" value="5"/>
</dbReference>
<dbReference type="PANTHER" id="PTHR12558:SF13">
    <property type="entry name" value="CELL DIVISION CYCLE PROTEIN 27 HOMOLOG"/>
    <property type="match status" value="1"/>
</dbReference>
<reference evidence="4" key="1">
    <citation type="submission" date="2017-01" db="EMBL/GenBank/DDBJ databases">
        <authorList>
            <person name="Varghese N."/>
            <person name="Submissions S."/>
        </authorList>
    </citation>
    <scope>NUCLEOTIDE SEQUENCE [LARGE SCALE GENOMIC DNA]</scope>
    <source>
        <strain evidence="4">DSM 21054</strain>
    </source>
</reference>
<evidence type="ECO:0000313" key="4">
    <source>
        <dbReference type="Proteomes" id="UP000186917"/>
    </source>
</evidence>
<sequence length="707" mass="79703">MLVMLCVMAATSLAAQNVQTTLSSDELLKLALQETRQQHYSKAIDYCREGMRKAPADNDIHTLLGRLYFITHKVDDARQEWTGVLRRQPKNKEVLQYLVNMEASAGNYEQALQYANTALGYYAGDTVLLLKKLGLLEQQGHYNGAATMADELLSRKRDQAFANEYAAIYIAAVNGYLRNNNTTAAEQLLNRALGKLPGNEMLLNGLQNIQFKKAALLEQGGDYKAAADITENLLQAHPAGTGYRQAYIDQALAAARTALKQNSLSEARLYVSKVLTAYPGQHDALLYAITIAYLKDGYAAAIAGCDSLLHYYPADSLVLAKKAGMLAEDKRYAAAVAVSGPLQQRYPADGRLAAMCAEQWLALGRQWQEKGATDSATMAFKQVLIYAPDDTIAFTRLVSSFAMQYKPDSVLVYAGRGLQLQPGNIALLREKAVALEAKGRYTEAVAAIEAWKLQEPGNKRLDDYLLYMKNRTYRNQLGVLHLQSFYDNGTRTALISSLQYLRRFNKGIVLGRVNYGDRQSGNGVQLEAEMYYNHTKQDYSWLWLGWSNSLVFPKYRASYSFFHNFPKGWEGELGFRYLRADTINTYTPLLSVAKYIGSYWVNARGYFTKDTDKWYQAYTLTNRWYVNEQRDFLALILSTGVSPDDRSRSFQLNNLLGVTTNSVAVGYQKYFRYNTILSLYAAWLHQSLSGRADINQYDIYLSFYKNF</sequence>
<evidence type="ECO:0000313" key="3">
    <source>
        <dbReference type="EMBL" id="SIT06245.1"/>
    </source>
</evidence>
<dbReference type="InterPro" id="IPR019734">
    <property type="entry name" value="TPR_rpt"/>
</dbReference>
<protein>
    <submittedName>
        <fullName evidence="3">Outer membrane protein, YaiO family</fullName>
    </submittedName>
</protein>
<dbReference type="STRING" id="477680.SAMN05421788_103246"/>
<evidence type="ECO:0000259" key="2">
    <source>
        <dbReference type="Pfam" id="PF19413"/>
    </source>
</evidence>
<dbReference type="InterPro" id="IPR030887">
    <property type="entry name" value="Beta-barrel_YaiO"/>
</dbReference>
<keyword evidence="4" id="KW-1185">Reference proteome</keyword>
<dbReference type="NCBIfam" id="TIGR04390">
    <property type="entry name" value="OMP_YaiO_dom"/>
    <property type="match status" value="1"/>
</dbReference>
<dbReference type="AlphaFoldDB" id="A0A1N7P6I1"/>
<keyword evidence="1" id="KW-0802">TPR repeat</keyword>
<dbReference type="InterPro" id="IPR011990">
    <property type="entry name" value="TPR-like_helical_dom_sf"/>
</dbReference>
<name>A0A1N7P6I1_9BACT</name>
<accession>A0A1N7P6I1</accession>
<dbReference type="Gene3D" id="1.25.40.10">
    <property type="entry name" value="Tetratricopeptide repeat domain"/>
    <property type="match status" value="2"/>
</dbReference>
<dbReference type="PANTHER" id="PTHR12558">
    <property type="entry name" value="CELL DIVISION CYCLE 16,23,27"/>
    <property type="match status" value="1"/>
</dbReference>
<dbReference type="SUPFAM" id="SSF48452">
    <property type="entry name" value="TPR-like"/>
    <property type="match status" value="2"/>
</dbReference>
<proteinExistence type="predicted"/>
<gene>
    <name evidence="3" type="ORF">SAMN05421788_103246</name>
</gene>
<dbReference type="Pfam" id="PF19413">
    <property type="entry name" value="YaiO"/>
    <property type="match status" value="1"/>
</dbReference>
<dbReference type="Pfam" id="PF13432">
    <property type="entry name" value="TPR_16"/>
    <property type="match status" value="1"/>
</dbReference>
<dbReference type="Proteomes" id="UP000186917">
    <property type="component" value="Unassembled WGS sequence"/>
</dbReference>
<feature type="repeat" description="TPR" evidence="1">
    <location>
        <begin position="357"/>
        <end position="390"/>
    </location>
</feature>